<accession>A0A1R1Y4W8</accession>
<gene>
    <name evidence="1" type="ORF">AYI69_g5670</name>
</gene>
<name>A0A1R1Y4W8_9FUNG</name>
<evidence type="ECO:0000313" key="1">
    <source>
        <dbReference type="EMBL" id="OMJ21796.1"/>
    </source>
</evidence>
<protein>
    <submittedName>
        <fullName evidence="1">Uncharacterized protein</fullName>
    </submittedName>
</protein>
<dbReference type="Proteomes" id="UP000187429">
    <property type="component" value="Unassembled WGS sequence"/>
</dbReference>
<organism evidence="1 2">
    <name type="scientific">Smittium culicis</name>
    <dbReference type="NCBI Taxonomy" id="133412"/>
    <lineage>
        <taxon>Eukaryota</taxon>
        <taxon>Fungi</taxon>
        <taxon>Fungi incertae sedis</taxon>
        <taxon>Zoopagomycota</taxon>
        <taxon>Kickxellomycotina</taxon>
        <taxon>Harpellomycetes</taxon>
        <taxon>Harpellales</taxon>
        <taxon>Legeriomycetaceae</taxon>
        <taxon>Smittium</taxon>
    </lineage>
</organism>
<comment type="caution">
    <text evidence="1">The sequence shown here is derived from an EMBL/GenBank/DDBJ whole genome shotgun (WGS) entry which is preliminary data.</text>
</comment>
<evidence type="ECO:0000313" key="2">
    <source>
        <dbReference type="Proteomes" id="UP000187429"/>
    </source>
</evidence>
<dbReference type="AlphaFoldDB" id="A0A1R1Y4W8"/>
<keyword evidence="2" id="KW-1185">Reference proteome</keyword>
<dbReference type="EMBL" id="LSSM01002414">
    <property type="protein sequence ID" value="OMJ21796.1"/>
    <property type="molecule type" value="Genomic_DNA"/>
</dbReference>
<sequence>MVIFFRVIMDKIRVFYVFVLNKLIVNTRSFNVLTTIDKMRRNFLQVRISILAQAIFDYTSTKVKSAVERIDMF</sequence>
<reference evidence="2" key="1">
    <citation type="submission" date="2017-01" db="EMBL/GenBank/DDBJ databases">
        <authorList>
            <person name="Wang Y."/>
            <person name="White M."/>
            <person name="Kvist S."/>
            <person name="Moncalvo J.-M."/>
        </authorList>
    </citation>
    <scope>NUCLEOTIDE SEQUENCE [LARGE SCALE GENOMIC DNA]</scope>
    <source>
        <strain evidence="2">ID-206-W2</strain>
    </source>
</reference>
<proteinExistence type="predicted"/>